<evidence type="ECO:0000313" key="2">
    <source>
        <dbReference type="Proteomes" id="UP000029226"/>
    </source>
</evidence>
<dbReference type="Proteomes" id="UP000029226">
    <property type="component" value="Unassembled WGS sequence"/>
</dbReference>
<gene>
    <name evidence="1" type="ORF">JCM19314_2114</name>
</gene>
<proteinExistence type="predicted"/>
<name>A0A090QC49_NONUL</name>
<evidence type="ECO:0000313" key="1">
    <source>
        <dbReference type="EMBL" id="GAL00506.1"/>
    </source>
</evidence>
<sequence>MEALEQSYKFQLAMDKLEGIPGINKIAAKIEKNAKKKVAAKEEIINKAFSANDELDTQEPTDA</sequence>
<comment type="caution">
    <text evidence="1">The sequence shown here is derived from an EMBL/GenBank/DDBJ whole genome shotgun (WGS) entry which is preliminary data.</text>
</comment>
<accession>A0A090QC49</accession>
<organism evidence="1 2">
    <name type="scientific">Nonlabens ulvanivorans</name>
    <name type="common">Persicivirga ulvanivorans</name>
    <dbReference type="NCBI Taxonomy" id="906888"/>
    <lineage>
        <taxon>Bacteria</taxon>
        <taxon>Pseudomonadati</taxon>
        <taxon>Bacteroidota</taxon>
        <taxon>Flavobacteriia</taxon>
        <taxon>Flavobacteriales</taxon>
        <taxon>Flavobacteriaceae</taxon>
        <taxon>Nonlabens</taxon>
    </lineage>
</organism>
<reference evidence="1 2" key="1">
    <citation type="journal article" date="2014" name="Genome Announc.">
        <title>Draft Genome Sequences of Marine Flavobacterium Nonlabens Strains NR17, NR24, NR27, NR32, NR33, and Ara13.</title>
        <authorList>
            <person name="Nakanishi M."/>
            <person name="Meirelles P."/>
            <person name="Suzuki R."/>
            <person name="Takatani N."/>
            <person name="Mino S."/>
            <person name="Suda W."/>
            <person name="Oshima K."/>
            <person name="Hattori M."/>
            <person name="Ohkuma M."/>
            <person name="Hosokawa M."/>
            <person name="Miyashita K."/>
            <person name="Thompson F.L."/>
            <person name="Niwa A."/>
            <person name="Sawabe T."/>
            <person name="Sawabe T."/>
        </authorList>
    </citation>
    <scope>NUCLEOTIDE SEQUENCE [LARGE SCALE GENOMIC DNA]</scope>
    <source>
        <strain evidence="2">JCM19314</strain>
    </source>
</reference>
<dbReference type="AlphaFoldDB" id="A0A090QC49"/>
<protein>
    <submittedName>
        <fullName evidence="1">Uncharacterized protein</fullName>
    </submittedName>
</protein>
<dbReference type="EMBL" id="BBMM01000005">
    <property type="protein sequence ID" value="GAL00506.1"/>
    <property type="molecule type" value="Genomic_DNA"/>
</dbReference>